<keyword evidence="4" id="KW-0547">Nucleotide-binding</keyword>
<keyword evidence="5" id="KW-0378">Hydrolase</keyword>
<keyword evidence="14" id="KW-1185">Reference proteome</keyword>
<dbReference type="InterPro" id="IPR007694">
    <property type="entry name" value="DNA_helicase_DnaB-like_C"/>
</dbReference>
<evidence type="ECO:0000256" key="10">
    <source>
        <dbReference type="ARBA" id="ARBA00044969"/>
    </source>
</evidence>
<name>A0ABQ3EEN0_9HYPH</name>
<evidence type="ECO:0000313" key="13">
    <source>
        <dbReference type="EMBL" id="GHB33911.1"/>
    </source>
</evidence>
<dbReference type="InterPro" id="IPR007693">
    <property type="entry name" value="DNA_helicase_DnaB-like_N"/>
</dbReference>
<dbReference type="InterPro" id="IPR016136">
    <property type="entry name" value="DNA_helicase_N/primase_C"/>
</dbReference>
<evidence type="ECO:0000256" key="5">
    <source>
        <dbReference type="ARBA" id="ARBA00022801"/>
    </source>
</evidence>
<dbReference type="EMBL" id="BMXE01000004">
    <property type="protein sequence ID" value="GHB33911.1"/>
    <property type="molecule type" value="Genomic_DNA"/>
</dbReference>
<gene>
    <name evidence="13" type="primary">dnaB</name>
    <name evidence="13" type="ORF">GCM10007094_23540</name>
</gene>
<evidence type="ECO:0000256" key="6">
    <source>
        <dbReference type="ARBA" id="ARBA00022806"/>
    </source>
</evidence>
<protein>
    <recommendedName>
        <fullName evidence="10">DNA 5'-3' helicase</fullName>
        <ecNumber evidence="10">5.6.2.3</ecNumber>
    </recommendedName>
</protein>
<keyword evidence="9" id="KW-0413">Isomerase</keyword>
<accession>A0ABQ3EEN0</accession>
<dbReference type="SUPFAM" id="SSF52540">
    <property type="entry name" value="P-loop containing nucleoside triphosphate hydrolases"/>
    <property type="match status" value="1"/>
</dbReference>
<evidence type="ECO:0000256" key="1">
    <source>
        <dbReference type="ARBA" id="ARBA00008428"/>
    </source>
</evidence>
<dbReference type="Pfam" id="PF03796">
    <property type="entry name" value="DnaB_C"/>
    <property type="match status" value="1"/>
</dbReference>
<evidence type="ECO:0000256" key="2">
    <source>
        <dbReference type="ARBA" id="ARBA00022515"/>
    </source>
</evidence>
<dbReference type="PROSITE" id="PS51199">
    <property type="entry name" value="SF4_HELICASE"/>
    <property type="match status" value="1"/>
</dbReference>
<evidence type="ECO:0000256" key="7">
    <source>
        <dbReference type="ARBA" id="ARBA00022840"/>
    </source>
</evidence>
<dbReference type="SUPFAM" id="SSF48024">
    <property type="entry name" value="N-terminal domain of DnaB helicase"/>
    <property type="match status" value="1"/>
</dbReference>
<dbReference type="InterPro" id="IPR036185">
    <property type="entry name" value="DNA_heli_DnaB-like_N_sf"/>
</dbReference>
<dbReference type="Gene3D" id="1.10.860.10">
    <property type="entry name" value="DNAb Helicase, Chain A"/>
    <property type="match status" value="1"/>
</dbReference>
<dbReference type="EC" id="5.6.2.3" evidence="10"/>
<comment type="caution">
    <text evidence="13">The sequence shown here is derived from an EMBL/GenBank/DDBJ whole genome shotgun (WGS) entry which is preliminary data.</text>
</comment>
<dbReference type="PANTHER" id="PTHR30153">
    <property type="entry name" value="REPLICATIVE DNA HELICASE DNAB"/>
    <property type="match status" value="1"/>
</dbReference>
<dbReference type="GO" id="GO:0004386">
    <property type="term" value="F:helicase activity"/>
    <property type="evidence" value="ECO:0007669"/>
    <property type="project" value="UniProtKB-KW"/>
</dbReference>
<dbReference type="Pfam" id="PF00772">
    <property type="entry name" value="DnaB"/>
    <property type="match status" value="1"/>
</dbReference>
<evidence type="ECO:0000313" key="14">
    <source>
        <dbReference type="Proteomes" id="UP000637980"/>
    </source>
</evidence>
<dbReference type="Gene3D" id="3.40.50.300">
    <property type="entry name" value="P-loop containing nucleotide triphosphate hydrolases"/>
    <property type="match status" value="1"/>
</dbReference>
<keyword evidence="2" id="KW-0639">Primosome</keyword>
<evidence type="ECO:0000256" key="11">
    <source>
        <dbReference type="ARBA" id="ARBA00048954"/>
    </source>
</evidence>
<evidence type="ECO:0000256" key="4">
    <source>
        <dbReference type="ARBA" id="ARBA00022741"/>
    </source>
</evidence>
<keyword evidence="6 13" id="KW-0347">Helicase</keyword>
<evidence type="ECO:0000256" key="3">
    <source>
        <dbReference type="ARBA" id="ARBA00022705"/>
    </source>
</evidence>
<proteinExistence type="inferred from homology"/>
<evidence type="ECO:0000256" key="8">
    <source>
        <dbReference type="ARBA" id="ARBA00023125"/>
    </source>
</evidence>
<dbReference type="InterPro" id="IPR027417">
    <property type="entry name" value="P-loop_NTPase"/>
</dbReference>
<comment type="similarity">
    <text evidence="1">Belongs to the helicase family. DnaB subfamily.</text>
</comment>
<comment type="catalytic activity">
    <reaction evidence="11">
        <text>ATP + H2O = ADP + phosphate + H(+)</text>
        <dbReference type="Rhea" id="RHEA:13065"/>
        <dbReference type="ChEBI" id="CHEBI:15377"/>
        <dbReference type="ChEBI" id="CHEBI:15378"/>
        <dbReference type="ChEBI" id="CHEBI:30616"/>
        <dbReference type="ChEBI" id="CHEBI:43474"/>
        <dbReference type="ChEBI" id="CHEBI:456216"/>
        <dbReference type="EC" id="5.6.2.3"/>
    </reaction>
</comment>
<dbReference type="PANTHER" id="PTHR30153:SF2">
    <property type="entry name" value="REPLICATIVE DNA HELICASE"/>
    <property type="match status" value="1"/>
</dbReference>
<evidence type="ECO:0000256" key="9">
    <source>
        <dbReference type="ARBA" id="ARBA00023235"/>
    </source>
</evidence>
<keyword evidence="3" id="KW-0235">DNA replication</keyword>
<sequence length="473" mass="53413">MNSNEQTPPHNLVAERVVIGSLLKEGSQLFEIADVLKPYHFFRDIHGQIYSAIVDIGHSGRSPSISKIMTRIGEEYDDGKSVRNLLTGLLRDASKEDGLNPLDFLDVIIECWSKRQIANTLQWALKAQRNEDKLPDILIGEIVERFQEIGMQSQARPLVTLGDAAREAYADALKAQETGQSTGMDWFLPSATEVVGRIAPGDFGAIMAAQGDGKTVIAVQLLRHISDVYGPAVFFQLEMKRKAIAYRELSGDTDTSYDDIEGGCFDLFAAQKLEEAVKSLQSSRLYIESNGDGREANWAKRRNWTLEEIVERLIYLKKTKDIRVCVIDHLRKMKTKKSFRNEFDRTEYITGTLKDVANVLNIAIIALVQRTRLGQRRDRWAPRVDDMVGGPSIEQDADWILGAARPEVWLDKNKPHLPAGVDPQAHPDFKQWLEEKRQHKGKIELYGLKRRRGAGGIMRDFIFDGAAARLREI</sequence>
<dbReference type="RefSeq" id="WP_189436997.1">
    <property type="nucleotide sequence ID" value="NZ_BMXE01000004.1"/>
</dbReference>
<feature type="domain" description="SF4 helicase" evidence="12">
    <location>
        <begin position="177"/>
        <end position="473"/>
    </location>
</feature>
<dbReference type="Proteomes" id="UP000637980">
    <property type="component" value="Unassembled WGS sequence"/>
</dbReference>
<evidence type="ECO:0000259" key="12">
    <source>
        <dbReference type="PROSITE" id="PS51199"/>
    </source>
</evidence>
<keyword evidence="8" id="KW-0238">DNA-binding</keyword>
<reference evidence="14" key="1">
    <citation type="journal article" date="2019" name="Int. J. Syst. Evol. Microbiol.">
        <title>The Global Catalogue of Microorganisms (GCM) 10K type strain sequencing project: providing services to taxonomists for standard genome sequencing and annotation.</title>
        <authorList>
            <consortium name="The Broad Institute Genomics Platform"/>
            <consortium name="The Broad Institute Genome Sequencing Center for Infectious Disease"/>
            <person name="Wu L."/>
            <person name="Ma J."/>
        </authorList>
    </citation>
    <scope>NUCLEOTIDE SEQUENCE [LARGE SCALE GENOMIC DNA]</scope>
    <source>
        <strain evidence="14">KCTC 12861</strain>
    </source>
</reference>
<keyword evidence="7" id="KW-0067">ATP-binding</keyword>
<organism evidence="13 14">
    <name type="scientific">Pseudovibrio japonicus</name>
    <dbReference type="NCBI Taxonomy" id="366534"/>
    <lineage>
        <taxon>Bacteria</taxon>
        <taxon>Pseudomonadati</taxon>
        <taxon>Pseudomonadota</taxon>
        <taxon>Alphaproteobacteria</taxon>
        <taxon>Hyphomicrobiales</taxon>
        <taxon>Stappiaceae</taxon>
        <taxon>Pseudovibrio</taxon>
    </lineage>
</organism>